<comment type="similarity">
    <text evidence="1">Belongs to the sulfur carrier protein TusA family.</text>
</comment>
<reference evidence="3 4" key="1">
    <citation type="journal article" date="2014" name="BMC Genomics">
        <title>Comparison of environmental and isolate Sulfobacillus genomes reveals diverse carbon, sulfur, nitrogen, and hydrogen metabolisms.</title>
        <authorList>
            <person name="Justice N.B."/>
            <person name="Norman A."/>
            <person name="Brown C.T."/>
            <person name="Singh A."/>
            <person name="Thomas B.C."/>
            <person name="Banfield J.F."/>
        </authorList>
    </citation>
    <scope>NUCLEOTIDE SEQUENCE [LARGE SCALE GENOMIC DNA]</scope>
    <source>
        <strain evidence="3">AMDSBA1</strain>
    </source>
</reference>
<dbReference type="PANTHER" id="PTHR33279:SF6">
    <property type="entry name" value="SULFUR CARRIER PROTEIN YEDF-RELATED"/>
    <property type="match status" value="1"/>
</dbReference>
<comment type="caution">
    <text evidence="3">The sequence shown here is derived from an EMBL/GenBank/DDBJ whole genome shotgun (WGS) entry which is preliminary data.</text>
</comment>
<proteinExistence type="inferred from homology"/>
<sequence>MAENEQILDLRGLSCPMPIVKTKKAIDQIGDGVQLFIMATDPGSVADFQAWTKRTGHKLLLSEQVGSEFHFRIEKVAAKPKEA</sequence>
<gene>
    <name evidence="3" type="ORF">C7B43_18195</name>
</gene>
<accession>A0A2T2WRF1</accession>
<dbReference type="PANTHER" id="PTHR33279">
    <property type="entry name" value="SULFUR CARRIER PROTEIN YEDF-RELATED"/>
    <property type="match status" value="1"/>
</dbReference>
<dbReference type="InterPro" id="IPR036868">
    <property type="entry name" value="TusA-like_sf"/>
</dbReference>
<dbReference type="AlphaFoldDB" id="A0A2T2WRF1"/>
<name>A0A2T2WRF1_9FIRM</name>
<dbReference type="EMBL" id="PXYT01000067">
    <property type="protein sequence ID" value="PSR24793.1"/>
    <property type="molecule type" value="Genomic_DNA"/>
</dbReference>
<evidence type="ECO:0000259" key="2">
    <source>
        <dbReference type="PROSITE" id="PS01148"/>
    </source>
</evidence>
<dbReference type="CDD" id="cd00291">
    <property type="entry name" value="SirA_YedF_YeeD"/>
    <property type="match status" value="1"/>
</dbReference>
<evidence type="ECO:0000256" key="1">
    <source>
        <dbReference type="ARBA" id="ARBA00008984"/>
    </source>
</evidence>
<dbReference type="Proteomes" id="UP000242699">
    <property type="component" value="Unassembled WGS sequence"/>
</dbReference>
<dbReference type="Pfam" id="PF01206">
    <property type="entry name" value="TusA"/>
    <property type="match status" value="1"/>
</dbReference>
<dbReference type="SUPFAM" id="SSF64307">
    <property type="entry name" value="SirA-like"/>
    <property type="match status" value="1"/>
</dbReference>
<dbReference type="PROSITE" id="PS01148">
    <property type="entry name" value="UPF0033"/>
    <property type="match status" value="1"/>
</dbReference>
<evidence type="ECO:0000313" key="3">
    <source>
        <dbReference type="EMBL" id="PSR24793.1"/>
    </source>
</evidence>
<protein>
    <submittedName>
        <fullName evidence="3">SirA family protein</fullName>
    </submittedName>
</protein>
<dbReference type="Gene3D" id="3.30.110.40">
    <property type="entry name" value="TusA-like domain"/>
    <property type="match status" value="1"/>
</dbReference>
<organism evidence="3 4">
    <name type="scientific">Sulfobacillus benefaciens</name>
    <dbReference type="NCBI Taxonomy" id="453960"/>
    <lineage>
        <taxon>Bacteria</taxon>
        <taxon>Bacillati</taxon>
        <taxon>Bacillota</taxon>
        <taxon>Clostridia</taxon>
        <taxon>Eubacteriales</taxon>
        <taxon>Clostridiales Family XVII. Incertae Sedis</taxon>
        <taxon>Sulfobacillus</taxon>
    </lineage>
</organism>
<evidence type="ECO:0000313" key="4">
    <source>
        <dbReference type="Proteomes" id="UP000242699"/>
    </source>
</evidence>
<feature type="domain" description="UPF0033" evidence="2">
    <location>
        <begin position="8"/>
        <end position="32"/>
    </location>
</feature>
<dbReference type="InterPro" id="IPR001455">
    <property type="entry name" value="TusA-like"/>
</dbReference>